<dbReference type="CDD" id="cd17321">
    <property type="entry name" value="MFS_MMR_MDR_like"/>
    <property type="match status" value="1"/>
</dbReference>
<keyword evidence="2" id="KW-0813">Transport</keyword>
<dbReference type="Gene3D" id="1.20.1250.20">
    <property type="entry name" value="MFS general substrate transporter like domains"/>
    <property type="match status" value="1"/>
</dbReference>
<keyword evidence="9" id="KW-1185">Reference proteome</keyword>
<dbReference type="InterPro" id="IPR011701">
    <property type="entry name" value="MFS"/>
</dbReference>
<evidence type="ECO:0000256" key="5">
    <source>
        <dbReference type="ARBA" id="ARBA00022989"/>
    </source>
</evidence>
<dbReference type="PANTHER" id="PTHR42718">
    <property type="entry name" value="MAJOR FACILITATOR SUPERFAMILY MULTIDRUG TRANSPORTER MFSC"/>
    <property type="match status" value="1"/>
</dbReference>
<dbReference type="InterPro" id="IPR036259">
    <property type="entry name" value="MFS_trans_sf"/>
</dbReference>
<sequence length="505" mass="52064">MSTPSSAPAQQAADDARRKGFLIPMLVVSGGQLLIVLNDVIANVGLPAIQADLGMSPGTMPWVVNAYILLFGALLLFGGRLGDLYGRRRLLRIGLVVFMVGALIAGLAASGTVVILARALQGVGAALTAPNVLASINSTFPAGKHRNTALALYGAMSGLGVAVGLLVGGVLTGTLGWNWMFYLNLPIGLLLLVGTRSLVEAERHQGKLDVAGAVLGTGAMASLVYAITRGGEHGWADPTTLGFLIAAAVLLLVFLTVQSRMNDPMLPLRVFKSRNRAGAYFGMLMVSFGPLGMFYLLNLYMQYVLDFEPLQTGLAWLPFAVGIVLGAAISSKLAAALAPRWILGAGMLIAAGGLFSLTFIGASTSYWSHLMPAIFATAFGFTLNFVPLTSAAVSSAAPQDTGIASALLNTGQQIGTALGMAVTSSIAVTVTTGDLPDALGKLTQGRQDGDTQLVARASDALVNGYTAALVVGAVSLVLAAIITAIIINAKRPAPANSDLTRSEAS</sequence>
<evidence type="ECO:0000256" key="7">
    <source>
        <dbReference type="SAM" id="Phobius"/>
    </source>
</evidence>
<feature type="transmembrane region" description="Helical" evidence="7">
    <location>
        <begin position="278"/>
        <end position="301"/>
    </location>
</feature>
<feature type="transmembrane region" description="Helical" evidence="7">
    <location>
        <begin position="150"/>
        <end position="173"/>
    </location>
</feature>
<feature type="transmembrane region" description="Helical" evidence="7">
    <location>
        <begin position="21"/>
        <end position="42"/>
    </location>
</feature>
<keyword evidence="4 7" id="KW-0812">Transmembrane</keyword>
<keyword evidence="3" id="KW-1003">Cell membrane</keyword>
<feature type="transmembrane region" description="Helical" evidence="7">
    <location>
        <begin position="210"/>
        <end position="228"/>
    </location>
</feature>
<protein>
    <submittedName>
        <fullName evidence="8">MFS transporter</fullName>
    </submittedName>
</protein>
<proteinExistence type="predicted"/>
<dbReference type="Proteomes" id="UP001209083">
    <property type="component" value="Chromosome"/>
</dbReference>
<dbReference type="Pfam" id="PF07690">
    <property type="entry name" value="MFS_1"/>
    <property type="match status" value="1"/>
</dbReference>
<evidence type="ECO:0000256" key="1">
    <source>
        <dbReference type="ARBA" id="ARBA00004651"/>
    </source>
</evidence>
<keyword evidence="6 7" id="KW-0472">Membrane</keyword>
<feature type="transmembrane region" description="Helical" evidence="7">
    <location>
        <begin position="62"/>
        <end position="81"/>
    </location>
</feature>
<dbReference type="PANTHER" id="PTHR42718:SF46">
    <property type="entry name" value="BLR6921 PROTEIN"/>
    <property type="match status" value="1"/>
</dbReference>
<feature type="transmembrane region" description="Helical" evidence="7">
    <location>
        <begin position="93"/>
        <end position="117"/>
    </location>
</feature>
<evidence type="ECO:0000256" key="2">
    <source>
        <dbReference type="ARBA" id="ARBA00022448"/>
    </source>
</evidence>
<evidence type="ECO:0000313" key="8">
    <source>
        <dbReference type="EMBL" id="WGW10617.1"/>
    </source>
</evidence>
<feature type="transmembrane region" description="Helical" evidence="7">
    <location>
        <begin position="179"/>
        <end position="198"/>
    </location>
</feature>
<feature type="transmembrane region" description="Helical" evidence="7">
    <location>
        <begin position="341"/>
        <end position="360"/>
    </location>
</feature>
<dbReference type="SUPFAM" id="SSF103473">
    <property type="entry name" value="MFS general substrate transporter"/>
    <property type="match status" value="2"/>
</dbReference>
<dbReference type="RefSeq" id="WP_349637397.1">
    <property type="nucleotide sequence ID" value="NZ_CP090958.1"/>
</dbReference>
<gene>
    <name evidence="8" type="ORF">LWF01_10750</name>
</gene>
<organism evidence="8 9">
    <name type="scientific">Saxibacter everestensis</name>
    <dbReference type="NCBI Taxonomy" id="2909229"/>
    <lineage>
        <taxon>Bacteria</taxon>
        <taxon>Bacillati</taxon>
        <taxon>Actinomycetota</taxon>
        <taxon>Actinomycetes</taxon>
        <taxon>Micrococcales</taxon>
        <taxon>Brevibacteriaceae</taxon>
        <taxon>Saxibacter</taxon>
    </lineage>
</organism>
<dbReference type="EMBL" id="CP090958">
    <property type="protein sequence ID" value="WGW10617.1"/>
    <property type="molecule type" value="Genomic_DNA"/>
</dbReference>
<evidence type="ECO:0000256" key="6">
    <source>
        <dbReference type="ARBA" id="ARBA00023136"/>
    </source>
</evidence>
<evidence type="ECO:0000313" key="9">
    <source>
        <dbReference type="Proteomes" id="UP001209083"/>
    </source>
</evidence>
<feature type="transmembrane region" description="Helical" evidence="7">
    <location>
        <begin position="123"/>
        <end position="143"/>
    </location>
</feature>
<name>A0ABY8QNT9_9MICO</name>
<evidence type="ECO:0000256" key="4">
    <source>
        <dbReference type="ARBA" id="ARBA00022692"/>
    </source>
</evidence>
<comment type="subcellular location">
    <subcellularLocation>
        <location evidence="1">Cell membrane</location>
        <topology evidence="1">Multi-pass membrane protein</topology>
    </subcellularLocation>
</comment>
<feature type="transmembrane region" description="Helical" evidence="7">
    <location>
        <begin position="313"/>
        <end position="329"/>
    </location>
</feature>
<dbReference type="Gene3D" id="1.20.1720.10">
    <property type="entry name" value="Multidrug resistance protein D"/>
    <property type="match status" value="1"/>
</dbReference>
<accession>A0ABY8QNT9</accession>
<feature type="transmembrane region" description="Helical" evidence="7">
    <location>
        <begin position="240"/>
        <end position="257"/>
    </location>
</feature>
<evidence type="ECO:0000256" key="3">
    <source>
        <dbReference type="ARBA" id="ARBA00022475"/>
    </source>
</evidence>
<feature type="transmembrane region" description="Helical" evidence="7">
    <location>
        <begin position="465"/>
        <end position="487"/>
    </location>
</feature>
<feature type="transmembrane region" description="Helical" evidence="7">
    <location>
        <begin position="366"/>
        <end position="386"/>
    </location>
</feature>
<reference evidence="8 9" key="1">
    <citation type="submission" date="2023-05" db="EMBL/GenBank/DDBJ databases">
        <title>Lithophilousrod everest ZFBP1038 complete genpme.</title>
        <authorList>
            <person name="Tian M."/>
        </authorList>
    </citation>
    <scope>NUCLEOTIDE SEQUENCE [LARGE SCALE GENOMIC DNA]</scope>
    <source>
        <strain evidence="8 9">ZFBP1038</strain>
    </source>
</reference>
<keyword evidence="5 7" id="KW-1133">Transmembrane helix</keyword>